<keyword evidence="11" id="KW-1185">Reference proteome</keyword>
<comment type="function">
    <text evidence="8">Ligates lysine onto the cytidine present at position 34 of the AUA codon-specific tRNA(Ile) that contains the anticodon CAU, in an ATP-dependent manner. Cytidine is converted to lysidine, thus changing the amino acid specificity of the tRNA from methionine to isoleucine.</text>
</comment>
<evidence type="ECO:0000256" key="6">
    <source>
        <dbReference type="ARBA" id="ARBA00022840"/>
    </source>
</evidence>
<keyword evidence="3 8" id="KW-0436">Ligase</keyword>
<sequence length="435" mass="49251">MSHSPLIAAFVESCEKHPCQRWVVALSGGLDSIVMLHLAASYLPRNTLHVLHINHHLQKSADDWSVFCRAQAENLSIPFTQIDVYPNNSSEAAARDARYLAFSDFVQATDVLLLAHHADDQAETVLFRLLRGSGLRGLSGIPVSRSIGAAEIVRPLLTISRHSLEAWARDEQLSWIEDPSNQHEVYDRNFLRLKVLPVLKQRWPGVIARMSSTSRLLDEEQRLLDRYLDDELQTLIFKRDCINGRALETFSSFKRKTLLRRWIYNAKGQLLNEVQLEQLDVDFFQAAPDKSPEYALKSGWIRRYRSNLYICSALDKDQDDQSAINSLALTLGFLDWPGGVLRVESGHGASARLKTLDNVVCVKRVDGMSCRPAGRSRKTLKKLFQEASIPPWQRKNWPVCMVAEEIVAIPGICICEGWLASSAEKQGFCVIWEPF</sequence>
<dbReference type="Gene3D" id="1.20.59.20">
    <property type="match status" value="1"/>
</dbReference>
<evidence type="ECO:0000259" key="9">
    <source>
        <dbReference type="SMART" id="SM00977"/>
    </source>
</evidence>
<dbReference type="EMBL" id="FTOE01000001">
    <property type="protein sequence ID" value="SIS45909.1"/>
    <property type="molecule type" value="Genomic_DNA"/>
</dbReference>
<dbReference type="OrthoDB" id="9807403at2"/>
<dbReference type="SMART" id="SM00977">
    <property type="entry name" value="TilS_C"/>
    <property type="match status" value="1"/>
</dbReference>
<dbReference type="NCBIfam" id="TIGR02432">
    <property type="entry name" value="lysidine_TilS_N"/>
    <property type="match status" value="1"/>
</dbReference>
<dbReference type="RefSeq" id="WP_054342959.1">
    <property type="nucleotide sequence ID" value="NZ_FTOE01000001.1"/>
</dbReference>
<gene>
    <name evidence="8" type="primary">tilS</name>
    <name evidence="10" type="ORF">SAMN05421760_101807</name>
</gene>
<evidence type="ECO:0000256" key="5">
    <source>
        <dbReference type="ARBA" id="ARBA00022741"/>
    </source>
</evidence>
<keyword evidence="6 8" id="KW-0067">ATP-binding</keyword>
<dbReference type="STRING" id="619304.SAMN05421760_101807"/>
<dbReference type="Pfam" id="PF01171">
    <property type="entry name" value="ATP_bind_3"/>
    <property type="match status" value="1"/>
</dbReference>
<dbReference type="SUPFAM" id="SSF52402">
    <property type="entry name" value="Adenine nucleotide alpha hydrolases-like"/>
    <property type="match status" value="1"/>
</dbReference>
<comment type="catalytic activity">
    <reaction evidence="7 8">
        <text>cytidine(34) in tRNA(Ile2) + L-lysine + ATP = lysidine(34) in tRNA(Ile2) + AMP + diphosphate + H(+)</text>
        <dbReference type="Rhea" id="RHEA:43744"/>
        <dbReference type="Rhea" id="RHEA-COMP:10625"/>
        <dbReference type="Rhea" id="RHEA-COMP:10670"/>
        <dbReference type="ChEBI" id="CHEBI:15378"/>
        <dbReference type="ChEBI" id="CHEBI:30616"/>
        <dbReference type="ChEBI" id="CHEBI:32551"/>
        <dbReference type="ChEBI" id="CHEBI:33019"/>
        <dbReference type="ChEBI" id="CHEBI:82748"/>
        <dbReference type="ChEBI" id="CHEBI:83665"/>
        <dbReference type="ChEBI" id="CHEBI:456215"/>
        <dbReference type="EC" id="6.3.4.19"/>
    </reaction>
</comment>
<dbReference type="NCBIfam" id="TIGR02433">
    <property type="entry name" value="lysidine_TilS_C"/>
    <property type="match status" value="1"/>
</dbReference>
<evidence type="ECO:0000313" key="10">
    <source>
        <dbReference type="EMBL" id="SIS45909.1"/>
    </source>
</evidence>
<evidence type="ECO:0000256" key="1">
    <source>
        <dbReference type="ARBA" id="ARBA00004496"/>
    </source>
</evidence>
<keyword evidence="4 8" id="KW-0819">tRNA processing</keyword>
<dbReference type="GO" id="GO:0005737">
    <property type="term" value="C:cytoplasm"/>
    <property type="evidence" value="ECO:0007669"/>
    <property type="project" value="UniProtKB-SubCell"/>
</dbReference>
<evidence type="ECO:0000313" key="11">
    <source>
        <dbReference type="Proteomes" id="UP000185999"/>
    </source>
</evidence>
<name>A0A1N7J989_9GAMM</name>
<dbReference type="PANTHER" id="PTHR43033">
    <property type="entry name" value="TRNA(ILE)-LYSIDINE SYNTHASE-RELATED"/>
    <property type="match status" value="1"/>
</dbReference>
<dbReference type="SUPFAM" id="SSF56037">
    <property type="entry name" value="PheT/TilS domain"/>
    <property type="match status" value="1"/>
</dbReference>
<dbReference type="Pfam" id="PF09179">
    <property type="entry name" value="TilS"/>
    <property type="match status" value="1"/>
</dbReference>
<dbReference type="Pfam" id="PF11734">
    <property type="entry name" value="TilS_C"/>
    <property type="match status" value="1"/>
</dbReference>
<reference evidence="11" key="1">
    <citation type="submission" date="2017-01" db="EMBL/GenBank/DDBJ databases">
        <authorList>
            <person name="Varghese N."/>
            <person name="Submissions S."/>
        </authorList>
    </citation>
    <scope>NUCLEOTIDE SEQUENCE [LARGE SCALE GENOMIC DNA]</scope>
    <source>
        <strain evidence="11">DSM 22306</strain>
    </source>
</reference>
<evidence type="ECO:0000256" key="2">
    <source>
        <dbReference type="ARBA" id="ARBA00022490"/>
    </source>
</evidence>
<comment type="similarity">
    <text evidence="8">Belongs to the tRNA(Ile)-lysidine synthase family.</text>
</comment>
<dbReference type="InterPro" id="IPR011063">
    <property type="entry name" value="TilS/TtcA_N"/>
</dbReference>
<dbReference type="InterPro" id="IPR015262">
    <property type="entry name" value="tRNA_Ile_lys_synt_subst-bd"/>
</dbReference>
<evidence type="ECO:0000256" key="4">
    <source>
        <dbReference type="ARBA" id="ARBA00022694"/>
    </source>
</evidence>
<accession>A0A1N7J989</accession>
<dbReference type="Gene3D" id="3.40.50.620">
    <property type="entry name" value="HUPs"/>
    <property type="match status" value="1"/>
</dbReference>
<feature type="domain" description="Lysidine-tRNA(Ile) synthetase C-terminal" evidence="9">
    <location>
        <begin position="359"/>
        <end position="432"/>
    </location>
</feature>
<feature type="binding site" evidence="8">
    <location>
        <begin position="27"/>
        <end position="32"/>
    </location>
    <ligand>
        <name>ATP</name>
        <dbReference type="ChEBI" id="CHEBI:30616"/>
    </ligand>
</feature>
<dbReference type="InterPro" id="IPR012796">
    <property type="entry name" value="Lysidine-tRNA-synth_C"/>
</dbReference>
<dbReference type="Proteomes" id="UP000185999">
    <property type="component" value="Unassembled WGS sequence"/>
</dbReference>
<dbReference type="HAMAP" id="MF_01161">
    <property type="entry name" value="tRNA_Ile_lys_synt"/>
    <property type="match status" value="1"/>
</dbReference>
<protein>
    <recommendedName>
        <fullName evidence="8">tRNA(Ile)-lysidine synthase</fullName>
        <ecNumber evidence="8">6.3.4.19</ecNumber>
    </recommendedName>
    <alternativeName>
        <fullName evidence="8">tRNA(Ile)-2-lysyl-cytidine synthase</fullName>
    </alternativeName>
    <alternativeName>
        <fullName evidence="8">tRNA(Ile)-lysidine synthetase</fullName>
    </alternativeName>
</protein>
<comment type="subcellular location">
    <subcellularLocation>
        <location evidence="1 8">Cytoplasm</location>
    </subcellularLocation>
</comment>
<dbReference type="GO" id="GO:0006400">
    <property type="term" value="P:tRNA modification"/>
    <property type="evidence" value="ECO:0007669"/>
    <property type="project" value="UniProtKB-UniRule"/>
</dbReference>
<dbReference type="CDD" id="cd01992">
    <property type="entry name" value="TilS_N"/>
    <property type="match status" value="1"/>
</dbReference>
<dbReference type="InterPro" id="IPR012094">
    <property type="entry name" value="tRNA_Ile_lys_synt"/>
</dbReference>
<evidence type="ECO:0000256" key="8">
    <source>
        <dbReference type="HAMAP-Rule" id="MF_01161"/>
    </source>
</evidence>
<evidence type="ECO:0000256" key="3">
    <source>
        <dbReference type="ARBA" id="ARBA00022598"/>
    </source>
</evidence>
<dbReference type="InterPro" id="IPR012795">
    <property type="entry name" value="tRNA_Ile_lys_synt_N"/>
</dbReference>
<proteinExistence type="inferred from homology"/>
<keyword evidence="2 8" id="KW-0963">Cytoplasm</keyword>
<dbReference type="EC" id="6.3.4.19" evidence="8"/>
<comment type="domain">
    <text evidence="8">The N-terminal region contains the highly conserved SGGXDS motif, predicted to be a P-loop motif involved in ATP binding.</text>
</comment>
<keyword evidence="5 8" id="KW-0547">Nucleotide-binding</keyword>
<dbReference type="GO" id="GO:0032267">
    <property type="term" value="F:tRNA(Ile)-lysidine synthase activity"/>
    <property type="evidence" value="ECO:0007669"/>
    <property type="project" value="UniProtKB-EC"/>
</dbReference>
<organism evidence="10 11">
    <name type="scientific">Neptunomonas antarctica</name>
    <dbReference type="NCBI Taxonomy" id="619304"/>
    <lineage>
        <taxon>Bacteria</taxon>
        <taxon>Pseudomonadati</taxon>
        <taxon>Pseudomonadota</taxon>
        <taxon>Gammaproteobacteria</taxon>
        <taxon>Oceanospirillales</taxon>
        <taxon>Oceanospirillaceae</taxon>
        <taxon>Neptunomonas</taxon>
    </lineage>
</organism>
<evidence type="ECO:0000256" key="7">
    <source>
        <dbReference type="ARBA" id="ARBA00048539"/>
    </source>
</evidence>
<dbReference type="InterPro" id="IPR014729">
    <property type="entry name" value="Rossmann-like_a/b/a_fold"/>
</dbReference>
<dbReference type="AlphaFoldDB" id="A0A1N7J989"/>
<dbReference type="GO" id="GO:0005524">
    <property type="term" value="F:ATP binding"/>
    <property type="evidence" value="ECO:0007669"/>
    <property type="project" value="UniProtKB-UniRule"/>
</dbReference>
<dbReference type="PANTHER" id="PTHR43033:SF1">
    <property type="entry name" value="TRNA(ILE)-LYSIDINE SYNTHASE-RELATED"/>
    <property type="match status" value="1"/>
</dbReference>
<dbReference type="SUPFAM" id="SSF82829">
    <property type="entry name" value="MesJ substrate recognition domain-like"/>
    <property type="match status" value="1"/>
</dbReference>